<feature type="compositionally biased region" description="Polar residues" evidence="1">
    <location>
        <begin position="272"/>
        <end position="288"/>
    </location>
</feature>
<feature type="compositionally biased region" description="Polar residues" evidence="1">
    <location>
        <begin position="138"/>
        <end position="148"/>
    </location>
</feature>
<dbReference type="OrthoDB" id="68076at2759"/>
<feature type="compositionally biased region" description="Basic and acidic residues" evidence="1">
    <location>
        <begin position="300"/>
        <end position="317"/>
    </location>
</feature>
<reference evidence="3" key="1">
    <citation type="journal article" date="2017" name="Front. Plant Sci.">
        <title>Climate Clever Clovers: New Paradigm to Reduce the Environmental Footprint of Ruminants by Breeding Low Methanogenic Forages Utilizing Haplotype Variation.</title>
        <authorList>
            <person name="Kaur P."/>
            <person name="Appels R."/>
            <person name="Bayer P.E."/>
            <person name="Keeble-Gagnere G."/>
            <person name="Wang J."/>
            <person name="Hirakawa H."/>
            <person name="Shirasawa K."/>
            <person name="Vercoe P."/>
            <person name="Stefanova K."/>
            <person name="Durmic Z."/>
            <person name="Nichols P."/>
            <person name="Revell C."/>
            <person name="Isobe S.N."/>
            <person name="Edwards D."/>
            <person name="Erskine W."/>
        </authorList>
    </citation>
    <scope>NUCLEOTIDE SEQUENCE [LARGE SCALE GENOMIC DNA]</scope>
    <source>
        <strain evidence="3">cv. Daliak</strain>
    </source>
</reference>
<dbReference type="Proteomes" id="UP000242715">
    <property type="component" value="Unassembled WGS sequence"/>
</dbReference>
<proteinExistence type="predicted"/>
<dbReference type="GO" id="GO:0006325">
    <property type="term" value="P:chromatin organization"/>
    <property type="evidence" value="ECO:0007669"/>
    <property type="project" value="TreeGrafter"/>
</dbReference>
<feature type="compositionally biased region" description="Polar residues" evidence="1">
    <location>
        <begin position="363"/>
        <end position="379"/>
    </location>
</feature>
<sequence>MQKSKNILKKDSSSVRSKSTILEKAIQDLEKAVAESRPPTMENQEVDSTSQAIKRRLPREIKLKLAKVARLAASQGKVSQELINRLMSILGHLIQLRTLKRNLKIMINVGLSAKKEKDDRFQQKKKEIAEMIKMQAPSIESEQQQQAGASGDQELGSDGKEIPKSNFSMDTALEDKICELYDLFVDGLDETAGPLVRKLYFDLAELWPNGCMDNHGIKRAVCRAKERRRALHSRNKDQENIKWKKLLVPKQEENVQSDGSSQQNVRKRLAPESNSPSPLNKGVSNTVTDVRVLHPSVNGPKKEKAKGSSSRSPDDVRVAGGALIKKRKTENELEGTHFRPEKLASSKGEERPRPMKQAAVVPSKSNLQRASQPGVEQSS</sequence>
<feature type="region of interest" description="Disordered" evidence="1">
    <location>
        <begin position="248"/>
        <end position="379"/>
    </location>
</feature>
<accession>A0A2Z6NSR6</accession>
<dbReference type="AlphaFoldDB" id="A0A2Z6NSR6"/>
<dbReference type="PANTHER" id="PTHR21669:SF28">
    <property type="entry name" value="YEMANUCLEIN"/>
    <property type="match status" value="1"/>
</dbReference>
<protein>
    <submittedName>
        <fullName evidence="2">Uncharacterized protein</fullName>
    </submittedName>
</protein>
<keyword evidence="3" id="KW-1185">Reference proteome</keyword>
<evidence type="ECO:0000256" key="1">
    <source>
        <dbReference type="SAM" id="MobiDB-lite"/>
    </source>
</evidence>
<feature type="compositionally biased region" description="Polar residues" evidence="1">
    <location>
        <begin position="254"/>
        <end position="264"/>
    </location>
</feature>
<name>A0A2Z6NSR6_TRISU</name>
<evidence type="ECO:0000313" key="3">
    <source>
        <dbReference type="Proteomes" id="UP000242715"/>
    </source>
</evidence>
<feature type="compositionally biased region" description="Basic and acidic residues" evidence="1">
    <location>
        <begin position="329"/>
        <end position="353"/>
    </location>
</feature>
<evidence type="ECO:0000313" key="2">
    <source>
        <dbReference type="EMBL" id="GAU34609.1"/>
    </source>
</evidence>
<dbReference type="PANTHER" id="PTHR21669">
    <property type="entry name" value="CAPZ-INTERACTING PROTEIN AND RELATED PROTEINS"/>
    <property type="match status" value="1"/>
</dbReference>
<gene>
    <name evidence="2" type="ORF">TSUD_15240</name>
</gene>
<organism evidence="2 3">
    <name type="scientific">Trifolium subterraneum</name>
    <name type="common">Subterranean clover</name>
    <dbReference type="NCBI Taxonomy" id="3900"/>
    <lineage>
        <taxon>Eukaryota</taxon>
        <taxon>Viridiplantae</taxon>
        <taxon>Streptophyta</taxon>
        <taxon>Embryophyta</taxon>
        <taxon>Tracheophyta</taxon>
        <taxon>Spermatophyta</taxon>
        <taxon>Magnoliopsida</taxon>
        <taxon>eudicotyledons</taxon>
        <taxon>Gunneridae</taxon>
        <taxon>Pentapetalae</taxon>
        <taxon>rosids</taxon>
        <taxon>fabids</taxon>
        <taxon>Fabales</taxon>
        <taxon>Fabaceae</taxon>
        <taxon>Papilionoideae</taxon>
        <taxon>50 kb inversion clade</taxon>
        <taxon>NPAAA clade</taxon>
        <taxon>Hologalegina</taxon>
        <taxon>IRL clade</taxon>
        <taxon>Trifolieae</taxon>
        <taxon>Trifolium</taxon>
    </lineage>
</organism>
<feature type="region of interest" description="Disordered" evidence="1">
    <location>
        <begin position="137"/>
        <end position="165"/>
    </location>
</feature>
<dbReference type="EMBL" id="DF973561">
    <property type="protein sequence ID" value="GAU34609.1"/>
    <property type="molecule type" value="Genomic_DNA"/>
</dbReference>
<dbReference type="GO" id="GO:0005634">
    <property type="term" value="C:nucleus"/>
    <property type="evidence" value="ECO:0007669"/>
    <property type="project" value="TreeGrafter"/>
</dbReference>